<evidence type="ECO:0000259" key="1">
    <source>
        <dbReference type="PROSITE" id="PS50835"/>
    </source>
</evidence>
<sequence>MLYEIIFCCIIVPTCFSFRNDSPRIKEFTFPSRVVVGSRTFTMCFSENADLPVTFKWYKDSKPILNLTGVTIKTDDEFSVIIINPVSESSKGHYTCSIKNSFGEVSYTAILTVVGKENFYVRIQVIRLDFSSSLNGQLTDCQLPIETPSNGDIVTPGKSHD</sequence>
<accession>A0A8X6R0W0</accession>
<keyword evidence="3" id="KW-1185">Reference proteome</keyword>
<evidence type="ECO:0000313" key="2">
    <source>
        <dbReference type="EMBL" id="GFU50493.1"/>
    </source>
</evidence>
<dbReference type="Pfam" id="PF07679">
    <property type="entry name" value="I-set"/>
    <property type="match status" value="1"/>
</dbReference>
<organism evidence="2 3">
    <name type="scientific">Nephila pilipes</name>
    <name type="common">Giant wood spider</name>
    <name type="synonym">Nephila maculata</name>
    <dbReference type="NCBI Taxonomy" id="299642"/>
    <lineage>
        <taxon>Eukaryota</taxon>
        <taxon>Metazoa</taxon>
        <taxon>Ecdysozoa</taxon>
        <taxon>Arthropoda</taxon>
        <taxon>Chelicerata</taxon>
        <taxon>Arachnida</taxon>
        <taxon>Araneae</taxon>
        <taxon>Araneomorphae</taxon>
        <taxon>Entelegynae</taxon>
        <taxon>Araneoidea</taxon>
        <taxon>Nephilidae</taxon>
        <taxon>Nephila</taxon>
    </lineage>
</organism>
<dbReference type="Proteomes" id="UP000887013">
    <property type="component" value="Unassembled WGS sequence"/>
</dbReference>
<dbReference type="InterPro" id="IPR013783">
    <property type="entry name" value="Ig-like_fold"/>
</dbReference>
<protein>
    <submittedName>
        <fullName evidence="2">Down syndrome cell adhesion molecule-like protein Dscam2</fullName>
    </submittedName>
</protein>
<dbReference type="FunFam" id="2.60.40.10:FF:000333">
    <property type="entry name" value="Down syndrome cell adhesion molecule"/>
    <property type="match status" value="1"/>
</dbReference>
<dbReference type="EMBL" id="BMAW01037935">
    <property type="protein sequence ID" value="GFU50493.1"/>
    <property type="molecule type" value="Genomic_DNA"/>
</dbReference>
<proteinExistence type="predicted"/>
<feature type="domain" description="Ig-like" evidence="1">
    <location>
        <begin position="23"/>
        <end position="112"/>
    </location>
</feature>
<dbReference type="AlphaFoldDB" id="A0A8X6R0W0"/>
<comment type="caution">
    <text evidence="2">The sequence shown here is derived from an EMBL/GenBank/DDBJ whole genome shotgun (WGS) entry which is preliminary data.</text>
</comment>
<dbReference type="OrthoDB" id="6436614at2759"/>
<evidence type="ECO:0000313" key="3">
    <source>
        <dbReference type="Proteomes" id="UP000887013"/>
    </source>
</evidence>
<dbReference type="InterPro" id="IPR036179">
    <property type="entry name" value="Ig-like_dom_sf"/>
</dbReference>
<dbReference type="SUPFAM" id="SSF48726">
    <property type="entry name" value="Immunoglobulin"/>
    <property type="match status" value="1"/>
</dbReference>
<gene>
    <name evidence="2" type="primary">Dscam2_105</name>
    <name evidence="2" type="ORF">NPIL_18771</name>
</gene>
<dbReference type="InterPro" id="IPR007110">
    <property type="entry name" value="Ig-like_dom"/>
</dbReference>
<dbReference type="InterPro" id="IPR013098">
    <property type="entry name" value="Ig_I-set"/>
</dbReference>
<dbReference type="Gene3D" id="2.60.40.10">
    <property type="entry name" value="Immunoglobulins"/>
    <property type="match status" value="1"/>
</dbReference>
<name>A0A8X6R0W0_NEPPI</name>
<reference evidence="2" key="1">
    <citation type="submission" date="2020-08" db="EMBL/GenBank/DDBJ databases">
        <title>Multicomponent nature underlies the extraordinary mechanical properties of spider dragline silk.</title>
        <authorList>
            <person name="Kono N."/>
            <person name="Nakamura H."/>
            <person name="Mori M."/>
            <person name="Yoshida Y."/>
            <person name="Ohtoshi R."/>
            <person name="Malay A.D."/>
            <person name="Moran D.A.P."/>
            <person name="Tomita M."/>
            <person name="Numata K."/>
            <person name="Arakawa K."/>
        </authorList>
    </citation>
    <scope>NUCLEOTIDE SEQUENCE</scope>
</reference>
<dbReference type="PROSITE" id="PS50835">
    <property type="entry name" value="IG_LIKE"/>
    <property type="match status" value="1"/>
</dbReference>